<gene>
    <name evidence="1" type="ORF">S01H4_26488</name>
</gene>
<dbReference type="InterPro" id="IPR029063">
    <property type="entry name" value="SAM-dependent_MTases_sf"/>
</dbReference>
<name>X1BVY0_9ZZZZ</name>
<accession>X1BVY0</accession>
<dbReference type="AlphaFoldDB" id="X1BVY0"/>
<evidence type="ECO:0000313" key="1">
    <source>
        <dbReference type="EMBL" id="GAG85297.1"/>
    </source>
</evidence>
<reference evidence="1" key="1">
    <citation type="journal article" date="2014" name="Front. Microbiol.">
        <title>High frequency of phylogenetically diverse reductive dehalogenase-homologous genes in deep subseafloor sedimentary metagenomes.</title>
        <authorList>
            <person name="Kawai M."/>
            <person name="Futagami T."/>
            <person name="Toyoda A."/>
            <person name="Takaki Y."/>
            <person name="Nishi S."/>
            <person name="Hori S."/>
            <person name="Arai W."/>
            <person name="Tsubouchi T."/>
            <person name="Morono Y."/>
            <person name="Uchiyama I."/>
            <person name="Ito T."/>
            <person name="Fujiyama A."/>
            <person name="Inagaki F."/>
            <person name="Takami H."/>
        </authorList>
    </citation>
    <scope>NUCLEOTIDE SEQUENCE</scope>
    <source>
        <strain evidence="1">Expedition CK06-06</strain>
    </source>
</reference>
<dbReference type="SUPFAM" id="SSF53335">
    <property type="entry name" value="S-adenosyl-L-methionine-dependent methyltransferases"/>
    <property type="match status" value="1"/>
</dbReference>
<proteinExistence type="predicted"/>
<feature type="non-terminal residue" evidence="1">
    <location>
        <position position="263"/>
    </location>
</feature>
<comment type="caution">
    <text evidence="1">The sequence shown here is derived from an EMBL/GenBank/DDBJ whole genome shotgun (WGS) entry which is preliminary data.</text>
</comment>
<dbReference type="EMBL" id="BART01012781">
    <property type="protein sequence ID" value="GAG85297.1"/>
    <property type="molecule type" value="Genomic_DNA"/>
</dbReference>
<sequence length="263" mass="29635">ERLRTEMNKHADLLGAIRLPGQAFAKMAGTEVTTDIIVLRKRLPGEKPAGKKWTETKPSGVKGGRYGDVDLKINEYFVDNPDMMLGTIVDDKLYPGRAGLKADERDLGKALDQAIKKFRPGAFKEPEIAETVEIEELVPAPEDLKPRAWTVTEDGNLAINVQGKLVSRKLPERTTERIKGMIEIRDATRTVFREQILGEEEKYLAARKKLNQVYDRFVKKQGYLNDAGNKQAFVHDPDLPLLLALEKDYIPPISKEKKRSVAN</sequence>
<feature type="non-terminal residue" evidence="1">
    <location>
        <position position="1"/>
    </location>
</feature>
<evidence type="ECO:0008006" key="2">
    <source>
        <dbReference type="Google" id="ProtNLM"/>
    </source>
</evidence>
<organism evidence="1">
    <name type="scientific">marine sediment metagenome</name>
    <dbReference type="NCBI Taxonomy" id="412755"/>
    <lineage>
        <taxon>unclassified sequences</taxon>
        <taxon>metagenomes</taxon>
        <taxon>ecological metagenomes</taxon>
    </lineage>
</organism>
<protein>
    <recommendedName>
        <fullName evidence="2">DNA methylase adenine-specific domain-containing protein</fullName>
    </recommendedName>
</protein>